<dbReference type="InterPro" id="IPR016181">
    <property type="entry name" value="Acyl_CoA_acyltransferase"/>
</dbReference>
<dbReference type="PROSITE" id="PS51186">
    <property type="entry name" value="GNAT"/>
    <property type="match status" value="1"/>
</dbReference>
<dbReference type="Proteomes" id="UP001500433">
    <property type="component" value="Unassembled WGS sequence"/>
</dbReference>
<proteinExistence type="predicted"/>
<dbReference type="Pfam" id="PF13673">
    <property type="entry name" value="Acetyltransf_10"/>
    <property type="match status" value="1"/>
</dbReference>
<evidence type="ECO:0000313" key="2">
    <source>
        <dbReference type="EMBL" id="GAA4887138.1"/>
    </source>
</evidence>
<dbReference type="InterPro" id="IPR000182">
    <property type="entry name" value="GNAT_dom"/>
</dbReference>
<keyword evidence="3" id="KW-1185">Reference proteome</keyword>
<dbReference type="SUPFAM" id="SSF55729">
    <property type="entry name" value="Acyl-CoA N-acyltransferases (Nat)"/>
    <property type="match status" value="1"/>
</dbReference>
<sequence length="158" mass="18676">MIERLENNDIEVSIRIRTVFQLSYKIEAKLLNATDFPPLKRPLKSYVNSNTEFFGYLKDRELAGIIEIEHNNSFTDIHSLVVNPTFFRQGIAKKLMEFVFNTFDSNLFIVETGLENGPATELYKKFDFIEVKQWNTDHGIRKIKFERRINKKTNLRRV</sequence>
<dbReference type="CDD" id="cd04301">
    <property type="entry name" value="NAT_SF"/>
    <property type="match status" value="1"/>
</dbReference>
<evidence type="ECO:0000259" key="1">
    <source>
        <dbReference type="PROSITE" id="PS51186"/>
    </source>
</evidence>
<dbReference type="Gene3D" id="3.40.630.30">
    <property type="match status" value="1"/>
</dbReference>
<reference evidence="3" key="1">
    <citation type="journal article" date="2019" name="Int. J. Syst. Evol. Microbiol.">
        <title>The Global Catalogue of Microorganisms (GCM) 10K type strain sequencing project: providing services to taxonomists for standard genome sequencing and annotation.</title>
        <authorList>
            <consortium name="The Broad Institute Genomics Platform"/>
            <consortium name="The Broad Institute Genome Sequencing Center for Infectious Disease"/>
            <person name="Wu L."/>
            <person name="Ma J."/>
        </authorList>
    </citation>
    <scope>NUCLEOTIDE SEQUENCE [LARGE SCALE GENOMIC DNA]</scope>
    <source>
        <strain evidence="3">JCM 18274</strain>
    </source>
</reference>
<dbReference type="EMBL" id="BAABJH010000001">
    <property type="protein sequence ID" value="GAA4887138.1"/>
    <property type="molecule type" value="Genomic_DNA"/>
</dbReference>
<evidence type="ECO:0000313" key="3">
    <source>
        <dbReference type="Proteomes" id="UP001500433"/>
    </source>
</evidence>
<protein>
    <recommendedName>
        <fullName evidence="1">N-acetyltransferase domain-containing protein</fullName>
    </recommendedName>
</protein>
<accession>A0ABP9EVZ5</accession>
<organism evidence="2 3">
    <name type="scientific">Flaviramulus aquimarinus</name>
    <dbReference type="NCBI Taxonomy" id="1170456"/>
    <lineage>
        <taxon>Bacteria</taxon>
        <taxon>Pseudomonadati</taxon>
        <taxon>Bacteroidota</taxon>
        <taxon>Flavobacteriia</taxon>
        <taxon>Flavobacteriales</taxon>
        <taxon>Flavobacteriaceae</taxon>
        <taxon>Flaviramulus</taxon>
    </lineage>
</organism>
<name>A0ABP9EVZ5_9FLAO</name>
<comment type="caution">
    <text evidence="2">The sequence shown here is derived from an EMBL/GenBank/DDBJ whole genome shotgun (WGS) entry which is preliminary data.</text>
</comment>
<dbReference type="RefSeq" id="WP_345272804.1">
    <property type="nucleotide sequence ID" value="NZ_BAABJH010000001.1"/>
</dbReference>
<feature type="domain" description="N-acetyltransferase" evidence="1">
    <location>
        <begin position="14"/>
        <end position="150"/>
    </location>
</feature>
<gene>
    <name evidence="2" type="ORF">GCM10023311_08540</name>
</gene>